<evidence type="ECO:0000256" key="6">
    <source>
        <dbReference type="ARBA" id="ARBA00022619"/>
    </source>
</evidence>
<dbReference type="GO" id="GO:0008270">
    <property type="term" value="F:zinc ion binding"/>
    <property type="evidence" value="ECO:0007669"/>
    <property type="project" value="InterPro"/>
</dbReference>
<evidence type="ECO:0000313" key="20">
    <source>
        <dbReference type="EMBL" id="MCR6096586.1"/>
    </source>
</evidence>
<dbReference type="Pfam" id="PF00383">
    <property type="entry name" value="dCMP_cyt_deam_1"/>
    <property type="match status" value="1"/>
</dbReference>
<evidence type="ECO:0000256" key="18">
    <source>
        <dbReference type="PIRSR" id="PIRSR006769-3"/>
    </source>
</evidence>
<feature type="binding site" evidence="18">
    <location>
        <position position="84"/>
    </location>
    <ligand>
        <name>Zn(2+)</name>
        <dbReference type="ChEBI" id="CHEBI:29105"/>
        <note>catalytic</note>
    </ligand>
</feature>
<dbReference type="PROSITE" id="PS51747">
    <property type="entry name" value="CYT_DCMP_DEAMINASES_2"/>
    <property type="match status" value="1"/>
</dbReference>
<evidence type="ECO:0000256" key="5">
    <source>
        <dbReference type="ARBA" id="ARBA00007417"/>
    </source>
</evidence>
<feature type="binding site" evidence="17">
    <location>
        <position position="196"/>
    </location>
    <ligand>
        <name>NADP(+)</name>
        <dbReference type="ChEBI" id="CHEBI:58349"/>
    </ligand>
</feature>
<keyword evidence="21" id="KW-1185">Reference proteome</keyword>
<keyword evidence="8 15" id="KW-0378">Hydrolase</keyword>
<feature type="binding site" evidence="17">
    <location>
        <begin position="293"/>
        <end position="299"/>
    </location>
    <ligand>
        <name>NADP(+)</name>
        <dbReference type="ChEBI" id="CHEBI:58349"/>
    </ligand>
</feature>
<dbReference type="InterPro" id="IPR050765">
    <property type="entry name" value="Riboflavin_Biosynth_HTPR"/>
</dbReference>
<dbReference type="EMBL" id="JABXYM010000001">
    <property type="protein sequence ID" value="MCR6096586.1"/>
    <property type="molecule type" value="Genomic_DNA"/>
</dbReference>
<dbReference type="InterPro" id="IPR002734">
    <property type="entry name" value="RibDG_C"/>
</dbReference>
<evidence type="ECO:0000259" key="19">
    <source>
        <dbReference type="PROSITE" id="PS51747"/>
    </source>
</evidence>
<dbReference type="PROSITE" id="PS00903">
    <property type="entry name" value="CYT_DCMP_DEAMINASES_1"/>
    <property type="match status" value="1"/>
</dbReference>
<dbReference type="GO" id="GO:0008703">
    <property type="term" value="F:5-amino-6-(5-phosphoribosylamino)uracil reductase activity"/>
    <property type="evidence" value="ECO:0007669"/>
    <property type="project" value="UniProtKB-EC"/>
</dbReference>
<dbReference type="NCBIfam" id="TIGR00227">
    <property type="entry name" value="ribD_Cterm"/>
    <property type="match status" value="1"/>
</dbReference>
<dbReference type="PANTHER" id="PTHR38011:SF7">
    <property type="entry name" value="2,5-DIAMINO-6-RIBOSYLAMINO-4(3H)-PYRIMIDINONE 5'-PHOSPHATE REDUCTASE"/>
    <property type="match status" value="1"/>
</dbReference>
<keyword evidence="7 15" id="KW-0479">Metal-binding</keyword>
<feature type="binding site" evidence="17">
    <location>
        <position position="200"/>
    </location>
    <ligand>
        <name>NADP(+)</name>
        <dbReference type="ChEBI" id="CHEBI:58349"/>
    </ligand>
</feature>
<keyword evidence="9 15" id="KW-0862">Zinc</keyword>
<comment type="function">
    <text evidence="1 15">Converts 2,5-diamino-6-(ribosylamino)-4(3h)-pyrimidinone 5'-phosphate into 5-amino-6-(ribosylamino)-2,4(1h,3h)-pyrimidinedione 5'-phosphate.</text>
</comment>
<comment type="catalytic activity">
    <reaction evidence="13 15">
        <text>5-amino-6-(5-phospho-D-ribitylamino)uracil + NADP(+) = 5-amino-6-(5-phospho-D-ribosylamino)uracil + NADPH + H(+)</text>
        <dbReference type="Rhea" id="RHEA:17845"/>
        <dbReference type="ChEBI" id="CHEBI:15378"/>
        <dbReference type="ChEBI" id="CHEBI:57783"/>
        <dbReference type="ChEBI" id="CHEBI:58349"/>
        <dbReference type="ChEBI" id="CHEBI:58421"/>
        <dbReference type="ChEBI" id="CHEBI:58453"/>
        <dbReference type="EC" id="1.1.1.193"/>
    </reaction>
</comment>
<keyword evidence="12" id="KW-0511">Multifunctional enzyme</keyword>
<evidence type="ECO:0000313" key="21">
    <source>
        <dbReference type="Proteomes" id="UP001057753"/>
    </source>
</evidence>
<dbReference type="EC" id="3.5.4.26" evidence="15"/>
<evidence type="ECO:0000256" key="8">
    <source>
        <dbReference type="ARBA" id="ARBA00022801"/>
    </source>
</evidence>
<gene>
    <name evidence="20" type="primary">ribD</name>
    <name evidence="20" type="ORF">HXA33_08460</name>
</gene>
<proteinExistence type="inferred from homology"/>
<dbReference type="PANTHER" id="PTHR38011">
    <property type="entry name" value="DIHYDROFOLATE REDUCTASE FAMILY PROTEIN (AFU_ORTHOLOGUE AFUA_8G06820)"/>
    <property type="match status" value="1"/>
</dbReference>
<evidence type="ECO:0000256" key="14">
    <source>
        <dbReference type="ARBA" id="ARBA00049886"/>
    </source>
</evidence>
<dbReference type="InterPro" id="IPR024072">
    <property type="entry name" value="DHFR-like_dom_sf"/>
</dbReference>
<comment type="pathway">
    <text evidence="3 15">Cofactor biosynthesis; riboflavin biosynthesis; 5-amino-6-(D-ribitylamino)uracil from GTP: step 3/4.</text>
</comment>
<evidence type="ECO:0000256" key="2">
    <source>
        <dbReference type="ARBA" id="ARBA00004882"/>
    </source>
</evidence>
<dbReference type="Gene3D" id="3.40.430.10">
    <property type="entry name" value="Dihydrofolate Reductase, subunit A"/>
    <property type="match status" value="1"/>
</dbReference>
<comment type="cofactor">
    <cofactor evidence="15 18">
        <name>Zn(2+)</name>
        <dbReference type="ChEBI" id="CHEBI:29105"/>
    </cofactor>
    <text evidence="15 18">Binds 1 zinc ion.</text>
</comment>
<accession>A0A9Q4FYQ2</accession>
<dbReference type="InterPro" id="IPR016192">
    <property type="entry name" value="APOBEC/CMP_deaminase_Zn-bd"/>
</dbReference>
<name>A0A9Q4FYQ2_SALAG</name>
<feature type="domain" description="CMP/dCMP-type deaminase" evidence="19">
    <location>
        <begin position="1"/>
        <end position="123"/>
    </location>
</feature>
<evidence type="ECO:0000256" key="9">
    <source>
        <dbReference type="ARBA" id="ARBA00022833"/>
    </source>
</evidence>
<dbReference type="RefSeq" id="WP_257821157.1">
    <property type="nucleotide sequence ID" value="NZ_JABXYM010000001.1"/>
</dbReference>
<feature type="binding site" evidence="17">
    <location>
        <position position="291"/>
    </location>
    <ligand>
        <name>substrate</name>
    </ligand>
</feature>
<dbReference type="GO" id="GO:0009231">
    <property type="term" value="P:riboflavin biosynthetic process"/>
    <property type="evidence" value="ECO:0007669"/>
    <property type="project" value="UniProtKB-KW"/>
</dbReference>
<feature type="binding site" evidence="17">
    <location>
        <position position="170"/>
    </location>
    <ligand>
        <name>NADP(+)</name>
        <dbReference type="ChEBI" id="CHEBI:58349"/>
    </ligand>
</feature>
<feature type="binding site" evidence="17">
    <location>
        <position position="222"/>
    </location>
    <ligand>
        <name>NADP(+)</name>
        <dbReference type="ChEBI" id="CHEBI:58349"/>
    </ligand>
</feature>
<comment type="catalytic activity">
    <reaction evidence="14 15">
        <text>2,5-diamino-6-hydroxy-4-(5-phosphoribosylamino)-pyrimidine + H2O + H(+) = 5-amino-6-(5-phospho-D-ribosylamino)uracil + NH4(+)</text>
        <dbReference type="Rhea" id="RHEA:21868"/>
        <dbReference type="ChEBI" id="CHEBI:15377"/>
        <dbReference type="ChEBI" id="CHEBI:15378"/>
        <dbReference type="ChEBI" id="CHEBI:28938"/>
        <dbReference type="ChEBI" id="CHEBI:58453"/>
        <dbReference type="ChEBI" id="CHEBI:58614"/>
        <dbReference type="EC" id="3.5.4.26"/>
    </reaction>
</comment>
<comment type="caution">
    <text evidence="20">The sequence shown here is derived from an EMBL/GenBank/DDBJ whole genome shotgun (WGS) entry which is preliminary data.</text>
</comment>
<feature type="binding site" evidence="17">
    <location>
        <position position="207"/>
    </location>
    <ligand>
        <name>substrate</name>
    </ligand>
</feature>
<evidence type="ECO:0000256" key="11">
    <source>
        <dbReference type="ARBA" id="ARBA00023002"/>
    </source>
</evidence>
<evidence type="ECO:0000256" key="4">
    <source>
        <dbReference type="ARBA" id="ARBA00005259"/>
    </source>
</evidence>
<reference evidence="20" key="1">
    <citation type="submission" date="2020-06" db="EMBL/GenBank/DDBJ databases">
        <title>Insight into the genomes of haloalkaliphilic bacilli from Kenyan soda lakes.</title>
        <authorList>
            <person name="Mwirichia R."/>
            <person name="Villamizar G.C."/>
            <person name="Poehlein A."/>
            <person name="Mugweru J."/>
            <person name="Kipnyargis A."/>
            <person name="Kiplimo D."/>
            <person name="Orwa P."/>
            <person name="Daniel R."/>
        </authorList>
    </citation>
    <scope>NUCLEOTIDE SEQUENCE</scope>
    <source>
        <strain evidence="20">B1096_S55</strain>
    </source>
</reference>
<dbReference type="NCBIfam" id="TIGR00326">
    <property type="entry name" value="eubact_ribD"/>
    <property type="match status" value="1"/>
</dbReference>
<dbReference type="Gene3D" id="3.40.140.10">
    <property type="entry name" value="Cytidine Deaminase, domain 2"/>
    <property type="match status" value="1"/>
</dbReference>
<comment type="similarity">
    <text evidence="5 15">In the C-terminal section; belongs to the HTP reductase family.</text>
</comment>
<dbReference type="InterPro" id="IPR011549">
    <property type="entry name" value="RibD_C"/>
</dbReference>
<keyword evidence="6 15" id="KW-0686">Riboflavin biosynthesis</keyword>
<dbReference type="SUPFAM" id="SSF53597">
    <property type="entry name" value="Dihydrofolate reductase-like"/>
    <property type="match status" value="1"/>
</dbReference>
<dbReference type="FunFam" id="3.40.140.10:FF:000025">
    <property type="entry name" value="Riboflavin biosynthesis protein RibD"/>
    <property type="match status" value="1"/>
</dbReference>
<comment type="pathway">
    <text evidence="2 15">Cofactor biosynthesis; riboflavin biosynthesis; 5-amino-6-(D-ribitylamino)uracil from GTP: step 2/4.</text>
</comment>
<feature type="binding site" evidence="17">
    <location>
        <position position="204"/>
    </location>
    <ligand>
        <name>substrate</name>
    </ligand>
</feature>
<dbReference type="InterPro" id="IPR016193">
    <property type="entry name" value="Cytidine_deaminase-like"/>
</dbReference>
<dbReference type="Pfam" id="PF01872">
    <property type="entry name" value="RibD_C"/>
    <property type="match status" value="1"/>
</dbReference>
<evidence type="ECO:0000256" key="10">
    <source>
        <dbReference type="ARBA" id="ARBA00022857"/>
    </source>
</evidence>
<feature type="binding site" evidence="18">
    <location>
        <position position="50"/>
    </location>
    <ligand>
        <name>Zn(2+)</name>
        <dbReference type="ChEBI" id="CHEBI:29105"/>
        <note>catalytic</note>
    </ligand>
</feature>
<keyword evidence="10 15" id="KW-0521">NADP</keyword>
<dbReference type="EC" id="1.1.1.193" evidence="15"/>
<dbReference type="CDD" id="cd01284">
    <property type="entry name" value="Riboflavin_deaminase-reductase"/>
    <property type="match status" value="1"/>
</dbReference>
<organism evidence="20 21">
    <name type="scientific">Salipaludibacillus agaradhaerens</name>
    <name type="common">Bacillus agaradhaerens</name>
    <dbReference type="NCBI Taxonomy" id="76935"/>
    <lineage>
        <taxon>Bacteria</taxon>
        <taxon>Bacillati</taxon>
        <taxon>Bacillota</taxon>
        <taxon>Bacilli</taxon>
        <taxon>Bacillales</taxon>
        <taxon>Bacillaceae</taxon>
    </lineage>
</organism>
<evidence type="ECO:0000256" key="3">
    <source>
        <dbReference type="ARBA" id="ARBA00004910"/>
    </source>
</evidence>
<evidence type="ECO:0000256" key="16">
    <source>
        <dbReference type="PIRSR" id="PIRSR006769-1"/>
    </source>
</evidence>
<feature type="binding site" evidence="17">
    <location>
        <position position="154"/>
    </location>
    <ligand>
        <name>NADP(+)</name>
        <dbReference type="ChEBI" id="CHEBI:58349"/>
    </ligand>
</feature>
<feature type="binding site" evidence="18">
    <location>
        <position position="75"/>
    </location>
    <ligand>
        <name>Zn(2+)</name>
        <dbReference type="ChEBI" id="CHEBI:29105"/>
        <note>catalytic</note>
    </ligand>
</feature>
<feature type="binding site" evidence="17">
    <location>
        <position position="184"/>
    </location>
    <ligand>
        <name>substrate</name>
    </ligand>
</feature>
<dbReference type="GO" id="GO:0050661">
    <property type="term" value="F:NADP binding"/>
    <property type="evidence" value="ECO:0007669"/>
    <property type="project" value="InterPro"/>
</dbReference>
<dbReference type="InterPro" id="IPR002125">
    <property type="entry name" value="CMP_dCMP_dom"/>
</dbReference>
<sequence>MLETDYMELAIQMAAKTKGQTVPNPVVGCVIVKDSEIVGLGAHLKAGDPHAERHALAMAGEKAKEAVMYVTLEPCSHYGKTPPCADAIIEAGISKVFIASLDPNPKVSGKGITKLKQAGIVVETGTHKAEADALNKEFFHFIRTSKPYVTLKTASSIDGKIATSSGESQWITGEEARKDGHRLRHENDAILVGVETIIQDNPMLTARLSNGGHHPIRIILDSTLRIPLTSHVVTDTQADTWVVTTNRASKEAREALEKTGVTIFTVAGDTIKITEILTIIGKQQVSSLLVEGGGTVNDSFLRAGEFQCLIKYMAPMIIGGEQARSSFSGKGFSNLSDVPRLELVNMELIGQDVKFVFHKREE</sequence>
<comment type="similarity">
    <text evidence="4 15">In the N-terminal section; belongs to the cytidine and deoxycytidylate deaminase family.</text>
</comment>
<feature type="active site" description="Proton donor" evidence="16">
    <location>
        <position position="52"/>
    </location>
</feature>
<evidence type="ECO:0000256" key="13">
    <source>
        <dbReference type="ARBA" id="ARBA00049861"/>
    </source>
</evidence>
<evidence type="ECO:0000256" key="15">
    <source>
        <dbReference type="PIRNR" id="PIRNR006769"/>
    </source>
</evidence>
<evidence type="ECO:0000256" key="17">
    <source>
        <dbReference type="PIRSR" id="PIRSR006769-2"/>
    </source>
</evidence>
<dbReference type="SUPFAM" id="SSF53927">
    <property type="entry name" value="Cytidine deaminase-like"/>
    <property type="match status" value="1"/>
</dbReference>
<keyword evidence="11 15" id="KW-0560">Oxidoreductase</keyword>
<evidence type="ECO:0000256" key="12">
    <source>
        <dbReference type="ARBA" id="ARBA00023268"/>
    </source>
</evidence>
<feature type="binding site" evidence="17">
    <location>
        <position position="168"/>
    </location>
    <ligand>
        <name>substrate</name>
    </ligand>
</feature>
<dbReference type="PIRSF" id="PIRSF006769">
    <property type="entry name" value="RibD"/>
    <property type="match status" value="1"/>
</dbReference>
<dbReference type="GO" id="GO:0008835">
    <property type="term" value="F:diaminohydroxyphosphoribosylaminopyrimidine deaminase activity"/>
    <property type="evidence" value="ECO:0007669"/>
    <property type="project" value="UniProtKB-EC"/>
</dbReference>
<dbReference type="InterPro" id="IPR004794">
    <property type="entry name" value="Eubact_RibD"/>
</dbReference>
<evidence type="ECO:0000256" key="1">
    <source>
        <dbReference type="ARBA" id="ARBA00002151"/>
    </source>
</evidence>
<dbReference type="Proteomes" id="UP001057753">
    <property type="component" value="Unassembled WGS sequence"/>
</dbReference>
<dbReference type="AlphaFoldDB" id="A0A9Q4FYQ2"/>
<evidence type="ECO:0000256" key="7">
    <source>
        <dbReference type="ARBA" id="ARBA00022723"/>
    </source>
</evidence>
<protein>
    <recommendedName>
        <fullName evidence="15">Riboflavin biosynthesis protein RibD</fullName>
    </recommendedName>
    <domain>
        <recommendedName>
            <fullName evidence="15">Diaminohydroxyphosphoribosylaminopyrimidine deaminase</fullName>
            <shortName evidence="15">DRAP deaminase</shortName>
            <ecNumber evidence="15">3.5.4.26</ecNumber>
        </recommendedName>
        <alternativeName>
            <fullName evidence="15">Riboflavin-specific deaminase</fullName>
        </alternativeName>
    </domain>
    <domain>
        <recommendedName>
            <fullName evidence="15">5-amino-6-(5-phosphoribosylamino)uracil reductase</fullName>
            <ecNumber evidence="15">1.1.1.193</ecNumber>
        </recommendedName>
        <alternativeName>
            <fullName evidence="15">HTP reductase</fullName>
        </alternativeName>
    </domain>
</protein>